<accession>A0A5B8FV07</accession>
<dbReference type="OrthoDB" id="9807911at2"/>
<dbReference type="Gene3D" id="3.40.50.150">
    <property type="entry name" value="Vaccinia Virus protein VP39"/>
    <property type="match status" value="1"/>
</dbReference>
<sequence>MSEQTFWQLARETEGPGATEALWTRWAEVYDAEMLSFGYCGPERCAAALARFAGDRTAPLIDIGCGTGLSAAALQAEGFTTIDGIDISQAMLDRAAAGGRYRALMRGDIGEPLPWEPGTYANAAAVGTFFPGHMPATAIDAIMAGLPSGGCFVFTLSDYAIAQGGFEGRLREQVDTGHAEFLFKEQGDQLPGIGMTSTVYVLRHR</sequence>
<dbReference type="CDD" id="cd02440">
    <property type="entry name" value="AdoMet_MTases"/>
    <property type="match status" value="1"/>
</dbReference>
<dbReference type="KEGG" id="ppru:FDP22_12955"/>
<keyword evidence="2" id="KW-0489">Methyltransferase</keyword>
<evidence type="ECO:0000259" key="1">
    <source>
        <dbReference type="Pfam" id="PF13649"/>
    </source>
</evidence>
<evidence type="ECO:0000313" key="3">
    <source>
        <dbReference type="Proteomes" id="UP000305888"/>
    </source>
</evidence>
<dbReference type="GO" id="GO:0016435">
    <property type="term" value="F:rRNA (guanine) methyltransferase activity"/>
    <property type="evidence" value="ECO:0007669"/>
    <property type="project" value="InterPro"/>
</dbReference>
<dbReference type="SUPFAM" id="SSF53335">
    <property type="entry name" value="S-adenosyl-L-methionine-dependent methyltransferases"/>
    <property type="match status" value="1"/>
</dbReference>
<name>A0A5B8FV07_9RHOB</name>
<proteinExistence type="predicted"/>
<gene>
    <name evidence="2" type="ORF">FDP22_12955</name>
</gene>
<dbReference type="RefSeq" id="WP_138574237.1">
    <property type="nucleotide sequence ID" value="NZ_CP040818.1"/>
</dbReference>
<reference evidence="2 3" key="1">
    <citation type="submission" date="2019-06" db="EMBL/GenBank/DDBJ databases">
        <title>Genome sequence of Rhodobacteraceae bacterium D4M1.</title>
        <authorList>
            <person name="Cao J."/>
        </authorList>
    </citation>
    <scope>NUCLEOTIDE SEQUENCE [LARGE SCALE GENOMIC DNA]</scope>
    <source>
        <strain evidence="2 3">D4M1</strain>
    </source>
</reference>
<dbReference type="GO" id="GO:0070476">
    <property type="term" value="P:rRNA (guanine-N7)-methylation"/>
    <property type="evidence" value="ECO:0007669"/>
    <property type="project" value="InterPro"/>
</dbReference>
<feature type="domain" description="Methyltransferase" evidence="1">
    <location>
        <begin position="61"/>
        <end position="144"/>
    </location>
</feature>
<evidence type="ECO:0000313" key="2">
    <source>
        <dbReference type="EMBL" id="QDL92616.1"/>
    </source>
</evidence>
<dbReference type="EMBL" id="CP040818">
    <property type="protein sequence ID" value="QDL92616.1"/>
    <property type="molecule type" value="Genomic_DNA"/>
</dbReference>
<dbReference type="InterPro" id="IPR041698">
    <property type="entry name" value="Methyltransf_25"/>
</dbReference>
<dbReference type="PANTHER" id="PTHR12734">
    <property type="entry name" value="METHYLTRANSFERASE-RELATED"/>
    <property type="match status" value="1"/>
</dbReference>
<dbReference type="AlphaFoldDB" id="A0A5B8FV07"/>
<dbReference type="PANTHER" id="PTHR12734:SF0">
    <property type="entry name" value="18S RRNA (GUANINE-N(7))-METHYLTRANSFERASE-RELATED"/>
    <property type="match status" value="1"/>
</dbReference>
<organism evidence="2 3">
    <name type="scientific">Paroceanicella profunda</name>
    <dbReference type="NCBI Taxonomy" id="2579971"/>
    <lineage>
        <taxon>Bacteria</taxon>
        <taxon>Pseudomonadati</taxon>
        <taxon>Pseudomonadota</taxon>
        <taxon>Alphaproteobacteria</taxon>
        <taxon>Rhodobacterales</taxon>
        <taxon>Paracoccaceae</taxon>
        <taxon>Paroceanicella</taxon>
    </lineage>
</organism>
<protein>
    <submittedName>
        <fullName evidence="2">Methyltransferase domain-containing protein</fullName>
    </submittedName>
</protein>
<dbReference type="InterPro" id="IPR039769">
    <property type="entry name" value="Bud23-like"/>
</dbReference>
<keyword evidence="2" id="KW-0808">Transferase</keyword>
<dbReference type="Proteomes" id="UP000305888">
    <property type="component" value="Chromosome"/>
</dbReference>
<keyword evidence="3" id="KW-1185">Reference proteome</keyword>
<dbReference type="InterPro" id="IPR029063">
    <property type="entry name" value="SAM-dependent_MTases_sf"/>
</dbReference>
<dbReference type="Pfam" id="PF13649">
    <property type="entry name" value="Methyltransf_25"/>
    <property type="match status" value="1"/>
</dbReference>